<accession>A0A7Y1MSF7</accession>
<comment type="caution">
    <text evidence="1">The sequence shown here is derived from an EMBL/GenBank/DDBJ whole genome shotgun (WGS) entry which is preliminary data.</text>
</comment>
<name>A0A7Y1MSF7_9PSED</name>
<dbReference type="Proteomes" id="UP000542111">
    <property type="component" value="Unassembled WGS sequence"/>
</dbReference>
<evidence type="ECO:0000313" key="2">
    <source>
        <dbReference type="Proteomes" id="UP000542111"/>
    </source>
</evidence>
<gene>
    <name evidence="1" type="ORF">HBO33_19665</name>
</gene>
<dbReference type="AlphaFoldDB" id="A0A7Y1MSF7"/>
<proteinExistence type="predicted"/>
<dbReference type="EMBL" id="JAAQYP010000034">
    <property type="protein sequence ID" value="NNA97388.1"/>
    <property type="molecule type" value="Genomic_DNA"/>
</dbReference>
<protein>
    <submittedName>
        <fullName evidence="1">Uncharacterized protein</fullName>
    </submittedName>
</protein>
<dbReference type="RefSeq" id="WP_169898310.1">
    <property type="nucleotide sequence ID" value="NZ_JAAQYP010000034.1"/>
</dbReference>
<organism evidence="1 2">
    <name type="scientific">Pseudomonas gessardii</name>
    <dbReference type="NCBI Taxonomy" id="78544"/>
    <lineage>
        <taxon>Bacteria</taxon>
        <taxon>Pseudomonadati</taxon>
        <taxon>Pseudomonadota</taxon>
        <taxon>Gammaproteobacteria</taxon>
        <taxon>Pseudomonadales</taxon>
        <taxon>Pseudomonadaceae</taxon>
        <taxon>Pseudomonas</taxon>
    </lineage>
</organism>
<evidence type="ECO:0000313" key="1">
    <source>
        <dbReference type="EMBL" id="NNA97388.1"/>
    </source>
</evidence>
<reference evidence="1 2" key="1">
    <citation type="journal article" date="2020" name="Front. Microbiol.">
        <title>Genetic Organization of the aprX-lipA2 Operon Affects the Proteolytic Potential of Pseudomonas Species in Milk.</title>
        <authorList>
            <person name="Maier C."/>
            <person name="Huptas C."/>
            <person name="von Neubeck M."/>
            <person name="Scherer S."/>
            <person name="Wenning M."/>
            <person name="Lucking G."/>
        </authorList>
    </citation>
    <scope>NUCLEOTIDE SEQUENCE [LARGE SCALE GENOMIC DNA]</scope>
    <source>
        <strain evidence="1 2">G4779</strain>
    </source>
</reference>
<sequence length="104" mass="11594">MSVWSELFSGVAGAILVLAVQKGGSFLSNRRDSSAIYRWLESESKVAGSPDFRSTRAIASHANLTEERVRLLCSTHPLIYLSTGTQPDLWTVKERSRNPQYHIS</sequence>